<evidence type="ECO:0000256" key="3">
    <source>
        <dbReference type="ARBA" id="ARBA00035643"/>
    </source>
</evidence>
<keyword evidence="1" id="KW-0304">Gas vesicle</keyword>
<dbReference type="PANTHER" id="PTHR36852">
    <property type="entry name" value="PROTEIN GVPL 2"/>
    <property type="match status" value="1"/>
</dbReference>
<dbReference type="GO" id="GO:0031412">
    <property type="term" value="P:gas vesicle organization"/>
    <property type="evidence" value="ECO:0007669"/>
    <property type="project" value="InterPro"/>
</dbReference>
<evidence type="ECO:0000256" key="2">
    <source>
        <dbReference type="ARBA" id="ARBA00035108"/>
    </source>
</evidence>
<accession>A0A3A9JZG7</accession>
<dbReference type="EMBL" id="PDOE01000007">
    <property type="protein sequence ID" value="RKL66294.1"/>
    <property type="molecule type" value="Genomic_DNA"/>
</dbReference>
<dbReference type="PANTHER" id="PTHR36852:SF1">
    <property type="entry name" value="PROTEIN GVPL 2"/>
    <property type="match status" value="1"/>
</dbReference>
<reference evidence="5 6" key="1">
    <citation type="submission" date="2017-10" db="EMBL/GenBank/DDBJ databases">
        <title>Bacillus sp. nov., a halophilic bacterium isolated from a Keqin Lake.</title>
        <authorList>
            <person name="Wang H."/>
        </authorList>
    </citation>
    <scope>NUCLEOTIDE SEQUENCE [LARGE SCALE GENOMIC DNA]</scope>
    <source>
        <strain evidence="5 6">KCTC 13187</strain>
    </source>
</reference>
<dbReference type="GO" id="GO:0031411">
    <property type="term" value="C:gas vesicle"/>
    <property type="evidence" value="ECO:0007669"/>
    <property type="project" value="UniProtKB-SubCell"/>
</dbReference>
<comment type="caution">
    <text evidence="5">The sequence shown here is derived from an EMBL/GenBank/DDBJ whole genome shotgun (WGS) entry which is preliminary data.</text>
</comment>
<proteinExistence type="inferred from homology"/>
<comment type="subcellular location">
    <subcellularLocation>
        <location evidence="2">Gas vesicle</location>
    </subcellularLocation>
</comment>
<evidence type="ECO:0000313" key="5">
    <source>
        <dbReference type="EMBL" id="RKL66294.1"/>
    </source>
</evidence>
<dbReference type="InterPro" id="IPR009430">
    <property type="entry name" value="GvpL/GvpF"/>
</dbReference>
<name>A0A3A9JZG7_9BACI</name>
<evidence type="ECO:0000256" key="4">
    <source>
        <dbReference type="SAM" id="Coils"/>
    </source>
</evidence>
<sequence>MILTRHKCMQKERIQLNELENEELIYVYAFLPAQEASSEKITGIKGIDPNNEVKFHTRTELTAVICKVPATDFAEENFKQNVENIKWLQQRASHHHELMNTLHDKFTILPLKFGTIYENEERLEQMMSEYYEQMKTILEEVQDKEEWNLKIYSDPQVFSKKVLEENREIEAKKKEISELSKGKQFFARKKLDQFITDQIKAETEKKCKEVHDKILKFSQNAEVKKNWEQKVTGRDDEMSWNCVYLMETGENVEAFTRLVEEYQKHSVEENEGLLFESTGPWPAYHFANFKCLTNSVKS</sequence>
<evidence type="ECO:0000256" key="1">
    <source>
        <dbReference type="ARBA" id="ARBA00022987"/>
    </source>
</evidence>
<dbReference type="Pfam" id="PF06386">
    <property type="entry name" value="GvpL_GvpF"/>
    <property type="match status" value="1"/>
</dbReference>
<gene>
    <name evidence="5" type="ORF">CR203_15480</name>
</gene>
<keyword evidence="4" id="KW-0175">Coiled coil</keyword>
<evidence type="ECO:0000313" key="6">
    <source>
        <dbReference type="Proteomes" id="UP000281498"/>
    </source>
</evidence>
<dbReference type="Proteomes" id="UP000281498">
    <property type="component" value="Unassembled WGS sequence"/>
</dbReference>
<keyword evidence="6" id="KW-1185">Reference proteome</keyword>
<organism evidence="5 6">
    <name type="scientific">Salipaludibacillus neizhouensis</name>
    <dbReference type="NCBI Taxonomy" id="885475"/>
    <lineage>
        <taxon>Bacteria</taxon>
        <taxon>Bacillati</taxon>
        <taxon>Bacillota</taxon>
        <taxon>Bacilli</taxon>
        <taxon>Bacillales</taxon>
        <taxon>Bacillaceae</taxon>
    </lineage>
</organism>
<dbReference type="AlphaFoldDB" id="A0A3A9JZG7"/>
<dbReference type="OrthoDB" id="146444at2"/>
<feature type="coiled-coil region" evidence="4">
    <location>
        <begin position="120"/>
        <end position="182"/>
    </location>
</feature>
<protein>
    <submittedName>
        <fullName evidence="5">Gas vesicle protein GvpL</fullName>
    </submittedName>
</protein>
<comment type="similarity">
    <text evidence="3">Belongs to the gas vesicle GvpF/GvpL family.</text>
</comment>